<dbReference type="Pfam" id="PF02699">
    <property type="entry name" value="YajC"/>
    <property type="match status" value="1"/>
</dbReference>
<reference evidence="11 12" key="1">
    <citation type="submission" date="2016-10" db="EMBL/GenBank/DDBJ databases">
        <title>Complete Genome Sequence of Peptococcaceae strain DCMF.</title>
        <authorList>
            <person name="Edwards R.J."/>
            <person name="Holland S.I."/>
            <person name="Deshpande N.P."/>
            <person name="Wong Y.K."/>
            <person name="Ertan H."/>
            <person name="Manefield M."/>
            <person name="Russell T.L."/>
            <person name="Lee M.J."/>
        </authorList>
    </citation>
    <scope>NUCLEOTIDE SEQUENCE [LARGE SCALE GENOMIC DNA]</scope>
    <source>
        <strain evidence="11 12">DCMF</strain>
    </source>
</reference>
<dbReference type="GO" id="GO:0005886">
    <property type="term" value="C:plasma membrane"/>
    <property type="evidence" value="ECO:0007669"/>
    <property type="project" value="UniProtKB-SubCell"/>
</dbReference>
<dbReference type="InterPro" id="IPR003849">
    <property type="entry name" value="Preprotein_translocase_YajC"/>
</dbReference>
<dbReference type="AlphaFoldDB" id="A0A3G1L0L1"/>
<evidence type="ECO:0000256" key="1">
    <source>
        <dbReference type="ARBA" id="ARBA00004162"/>
    </source>
</evidence>
<dbReference type="SMART" id="SM01323">
    <property type="entry name" value="YajC"/>
    <property type="match status" value="1"/>
</dbReference>
<feature type="transmembrane region" description="Helical" evidence="10">
    <location>
        <begin position="6"/>
        <end position="22"/>
    </location>
</feature>
<sequence length="86" mass="9775">MGTIVYFIFIFGIFYFVLIRPQQKRQKQHKDMVSSLKVNDDVVTAGGILGTITRIKDRSVWVKVADKVEIEVLKSSISTVQGTEKK</sequence>
<evidence type="ECO:0000256" key="9">
    <source>
        <dbReference type="ARBA" id="ARBA00023136"/>
    </source>
</evidence>
<keyword evidence="9 10" id="KW-0472">Membrane</keyword>
<keyword evidence="12" id="KW-1185">Reference proteome</keyword>
<comment type="similarity">
    <text evidence="2">Belongs to the YajC family.</text>
</comment>
<evidence type="ECO:0000256" key="8">
    <source>
        <dbReference type="ARBA" id="ARBA00023010"/>
    </source>
</evidence>
<keyword evidence="4" id="KW-1003">Cell membrane</keyword>
<comment type="subcellular location">
    <subcellularLocation>
        <location evidence="1">Cell membrane</location>
        <topology evidence="1">Single-pass membrane protein</topology>
    </subcellularLocation>
</comment>
<proteinExistence type="inferred from homology"/>
<gene>
    <name evidence="11" type="ORF">DCMF_03380</name>
</gene>
<dbReference type="OrthoDB" id="9800132at2"/>
<keyword evidence="8" id="KW-0811">Translocation</keyword>
<accession>A0A3G1L0L1</accession>
<evidence type="ECO:0000313" key="11">
    <source>
        <dbReference type="EMBL" id="ATW28322.1"/>
    </source>
</evidence>
<dbReference type="EMBL" id="CP017634">
    <property type="protein sequence ID" value="ATW28322.1"/>
    <property type="molecule type" value="Genomic_DNA"/>
</dbReference>
<dbReference type="KEGG" id="fwa:DCMF_03380"/>
<protein>
    <submittedName>
        <fullName evidence="11">Preprotein translocase subunit YajC</fullName>
    </submittedName>
</protein>
<keyword evidence="6" id="KW-0653">Protein transport</keyword>
<dbReference type="PANTHER" id="PTHR33909:SF1">
    <property type="entry name" value="SEC TRANSLOCON ACCESSORY COMPLEX SUBUNIT YAJC"/>
    <property type="match status" value="1"/>
</dbReference>
<evidence type="ECO:0000256" key="3">
    <source>
        <dbReference type="ARBA" id="ARBA00022448"/>
    </source>
</evidence>
<dbReference type="GO" id="GO:0015031">
    <property type="term" value="P:protein transport"/>
    <property type="evidence" value="ECO:0007669"/>
    <property type="project" value="UniProtKB-KW"/>
</dbReference>
<evidence type="ECO:0000256" key="6">
    <source>
        <dbReference type="ARBA" id="ARBA00022927"/>
    </source>
</evidence>
<dbReference type="PANTHER" id="PTHR33909">
    <property type="entry name" value="SEC TRANSLOCON ACCESSORY COMPLEX SUBUNIT YAJC"/>
    <property type="match status" value="1"/>
</dbReference>
<organism evidence="11 12">
    <name type="scientific">Formimonas warabiya</name>
    <dbReference type="NCBI Taxonomy" id="1761012"/>
    <lineage>
        <taxon>Bacteria</taxon>
        <taxon>Bacillati</taxon>
        <taxon>Bacillota</taxon>
        <taxon>Clostridia</taxon>
        <taxon>Eubacteriales</taxon>
        <taxon>Peptococcaceae</taxon>
        <taxon>Candidatus Formimonas</taxon>
    </lineage>
</organism>
<evidence type="ECO:0000256" key="4">
    <source>
        <dbReference type="ARBA" id="ARBA00022475"/>
    </source>
</evidence>
<keyword evidence="3" id="KW-0813">Transport</keyword>
<evidence type="ECO:0000256" key="7">
    <source>
        <dbReference type="ARBA" id="ARBA00022989"/>
    </source>
</evidence>
<dbReference type="Proteomes" id="UP000323521">
    <property type="component" value="Chromosome"/>
</dbReference>
<evidence type="ECO:0000256" key="5">
    <source>
        <dbReference type="ARBA" id="ARBA00022692"/>
    </source>
</evidence>
<evidence type="ECO:0000256" key="2">
    <source>
        <dbReference type="ARBA" id="ARBA00006742"/>
    </source>
</evidence>
<dbReference type="PRINTS" id="PR01853">
    <property type="entry name" value="YAJCTRNLCASE"/>
</dbReference>
<evidence type="ECO:0000256" key="10">
    <source>
        <dbReference type="SAM" id="Phobius"/>
    </source>
</evidence>
<keyword evidence="5 10" id="KW-0812">Transmembrane</keyword>
<evidence type="ECO:0000313" key="12">
    <source>
        <dbReference type="Proteomes" id="UP000323521"/>
    </source>
</evidence>
<keyword evidence="7 10" id="KW-1133">Transmembrane helix</keyword>
<dbReference type="NCBIfam" id="TIGR00739">
    <property type="entry name" value="yajC"/>
    <property type="match status" value="1"/>
</dbReference>
<name>A0A3G1L0L1_FORW1</name>